<dbReference type="SMART" id="SM00389">
    <property type="entry name" value="HOX"/>
    <property type="match status" value="1"/>
</dbReference>
<evidence type="ECO:0000313" key="10">
    <source>
        <dbReference type="Proteomes" id="UP000267096"/>
    </source>
</evidence>
<evidence type="ECO:0000313" key="9">
    <source>
        <dbReference type="EMBL" id="VDK56033.1"/>
    </source>
</evidence>
<dbReference type="PANTHER" id="PTHR24329:SF543">
    <property type="entry name" value="FI01017P-RELATED"/>
    <property type="match status" value="1"/>
</dbReference>
<feature type="region of interest" description="Disordered" evidence="7">
    <location>
        <begin position="397"/>
        <end position="422"/>
    </location>
</feature>
<evidence type="ECO:0000256" key="5">
    <source>
        <dbReference type="PROSITE-ProRule" id="PRU00108"/>
    </source>
</evidence>
<evidence type="ECO:0000256" key="7">
    <source>
        <dbReference type="SAM" id="MobiDB-lite"/>
    </source>
</evidence>
<feature type="compositionally biased region" description="Polar residues" evidence="7">
    <location>
        <begin position="130"/>
        <end position="142"/>
    </location>
</feature>
<dbReference type="SUPFAM" id="SSF46689">
    <property type="entry name" value="Homeodomain-like"/>
    <property type="match status" value="1"/>
</dbReference>
<feature type="region of interest" description="Disordered" evidence="7">
    <location>
        <begin position="340"/>
        <end position="385"/>
    </location>
</feature>
<evidence type="ECO:0000313" key="11">
    <source>
        <dbReference type="WBParaSite" id="ASIM_0001637501-mRNA-1"/>
    </source>
</evidence>
<dbReference type="GO" id="GO:0000981">
    <property type="term" value="F:DNA-binding transcription factor activity, RNA polymerase II-specific"/>
    <property type="evidence" value="ECO:0007669"/>
    <property type="project" value="InterPro"/>
</dbReference>
<evidence type="ECO:0000256" key="3">
    <source>
        <dbReference type="ARBA" id="ARBA00023155"/>
    </source>
</evidence>
<dbReference type="Pfam" id="PF00046">
    <property type="entry name" value="Homeodomain"/>
    <property type="match status" value="1"/>
</dbReference>
<dbReference type="WBParaSite" id="ASIM_0001637501-mRNA-1">
    <property type="protein sequence ID" value="ASIM_0001637501-mRNA-1"/>
    <property type="gene ID" value="ASIM_0001637501"/>
</dbReference>
<evidence type="ECO:0000259" key="8">
    <source>
        <dbReference type="PROSITE" id="PS50071"/>
    </source>
</evidence>
<accession>A0A0M3K5Y4</accession>
<sequence length="531" mass="57224">MPEKISRSNSPDQSASTERPQSLNNTNFPFYFNPSMNMTQLLLEQQKVVLGQQQQQFEQQQQQQQQQQNTNAQSSLSSNTSAINGRFSVAALAASADGSTSLKSPFAIASLTSKDDIQNKSDDRERRSISNDQSNLQISVKTEQPLHLTMHDSTPSVSDAQDLSTLSEQQSPCSASPDENGKRKQRRYRTTFSAYQLDELEKVFARTHYPDVFTREELAQRVILTEARVQVWFQNRRAKWRKQERTSSVHPYSHSAQHVPHGTHPLVHANPYALLAAAAAQQNPESSDAAALMAAMTMQHQAFAESMMNPTAATLFNPSLLTAATSGVNAVAALTPTSDALSTTNQATSSSSTSHSPSENTNVTSDMSSTHAQPAASTASPSPAALNCTSSALEASSLSSAKRHHSTSTVSTTSGTTTTTTSIPSASFSPLFGACTNSTTTPDFSLMFSGLQQQLAAANYMQQMQRMATIENLAKQYSGIWAGAAVAAAQSSPAWRDPGLLSAFLSNGTSRDLPIDNTLANAFQQVPSSKK</sequence>
<dbReference type="Proteomes" id="UP000267096">
    <property type="component" value="Unassembled WGS sequence"/>
</dbReference>
<feature type="region of interest" description="Disordered" evidence="7">
    <location>
        <begin position="117"/>
        <end position="187"/>
    </location>
</feature>
<dbReference type="CDD" id="cd00086">
    <property type="entry name" value="homeodomain"/>
    <property type="match status" value="1"/>
</dbReference>
<name>A0A0M3K5Y4_ANISI</name>
<dbReference type="GO" id="GO:0005634">
    <property type="term" value="C:nucleus"/>
    <property type="evidence" value="ECO:0007669"/>
    <property type="project" value="UniProtKB-SubCell"/>
</dbReference>
<proteinExistence type="predicted"/>
<keyword evidence="10" id="KW-1185">Reference proteome</keyword>
<dbReference type="FunFam" id="1.10.10.60:FF:000291">
    <property type="entry name" value="ALX homeobox protein 1"/>
    <property type="match status" value="1"/>
</dbReference>
<dbReference type="InterPro" id="IPR017970">
    <property type="entry name" value="Homeobox_CS"/>
</dbReference>
<dbReference type="PROSITE" id="PS00027">
    <property type="entry name" value="HOMEOBOX_1"/>
    <property type="match status" value="1"/>
</dbReference>
<keyword evidence="3 5" id="KW-0371">Homeobox</keyword>
<dbReference type="InterPro" id="IPR001356">
    <property type="entry name" value="HD"/>
</dbReference>
<gene>
    <name evidence="9" type="ORF">ASIM_LOCUS15782</name>
</gene>
<feature type="region of interest" description="Disordered" evidence="7">
    <location>
        <begin position="1"/>
        <end position="30"/>
    </location>
</feature>
<dbReference type="InterPro" id="IPR050649">
    <property type="entry name" value="Paired_Homeobox_TFs"/>
</dbReference>
<feature type="compositionally biased region" description="Low complexity" evidence="7">
    <location>
        <begin position="342"/>
        <end position="385"/>
    </location>
</feature>
<dbReference type="InterPro" id="IPR009057">
    <property type="entry name" value="Homeodomain-like_sf"/>
</dbReference>
<keyword evidence="2 5" id="KW-0238">DNA-binding</keyword>
<dbReference type="PANTHER" id="PTHR24329">
    <property type="entry name" value="HOMEOBOX PROTEIN ARISTALESS"/>
    <property type="match status" value="1"/>
</dbReference>
<dbReference type="PROSITE" id="PS50071">
    <property type="entry name" value="HOMEOBOX_2"/>
    <property type="match status" value="1"/>
</dbReference>
<feature type="domain" description="Homeobox" evidence="8">
    <location>
        <begin position="183"/>
        <end position="243"/>
    </location>
</feature>
<reference evidence="11" key="1">
    <citation type="submission" date="2017-02" db="UniProtKB">
        <authorList>
            <consortium name="WormBaseParasite"/>
        </authorList>
    </citation>
    <scope>IDENTIFICATION</scope>
</reference>
<reference evidence="9 10" key="2">
    <citation type="submission" date="2018-11" db="EMBL/GenBank/DDBJ databases">
        <authorList>
            <consortium name="Pathogen Informatics"/>
        </authorList>
    </citation>
    <scope>NUCLEOTIDE SEQUENCE [LARGE SCALE GENOMIC DNA]</scope>
</reference>
<evidence type="ECO:0000256" key="4">
    <source>
        <dbReference type="ARBA" id="ARBA00023242"/>
    </source>
</evidence>
<evidence type="ECO:0000256" key="6">
    <source>
        <dbReference type="RuleBase" id="RU000682"/>
    </source>
</evidence>
<protein>
    <submittedName>
        <fullName evidence="11">Homeobox domain-containing protein</fullName>
    </submittedName>
</protein>
<comment type="subcellular location">
    <subcellularLocation>
        <location evidence="1 5 6">Nucleus</location>
    </subcellularLocation>
</comment>
<dbReference type="Gene3D" id="1.10.10.60">
    <property type="entry name" value="Homeodomain-like"/>
    <property type="match status" value="1"/>
</dbReference>
<dbReference type="EMBL" id="UYRR01032557">
    <property type="protein sequence ID" value="VDK56033.1"/>
    <property type="molecule type" value="Genomic_DNA"/>
</dbReference>
<organism evidence="11">
    <name type="scientific">Anisakis simplex</name>
    <name type="common">Herring worm</name>
    <dbReference type="NCBI Taxonomy" id="6269"/>
    <lineage>
        <taxon>Eukaryota</taxon>
        <taxon>Metazoa</taxon>
        <taxon>Ecdysozoa</taxon>
        <taxon>Nematoda</taxon>
        <taxon>Chromadorea</taxon>
        <taxon>Rhabditida</taxon>
        <taxon>Spirurina</taxon>
        <taxon>Ascaridomorpha</taxon>
        <taxon>Ascaridoidea</taxon>
        <taxon>Anisakidae</taxon>
        <taxon>Anisakis</taxon>
        <taxon>Anisakis simplex complex</taxon>
    </lineage>
</organism>
<dbReference type="GO" id="GO:0000977">
    <property type="term" value="F:RNA polymerase II transcription regulatory region sequence-specific DNA binding"/>
    <property type="evidence" value="ECO:0007669"/>
    <property type="project" value="TreeGrafter"/>
</dbReference>
<feature type="region of interest" description="Disordered" evidence="7">
    <location>
        <begin position="60"/>
        <end position="79"/>
    </location>
</feature>
<evidence type="ECO:0000256" key="1">
    <source>
        <dbReference type="ARBA" id="ARBA00004123"/>
    </source>
</evidence>
<dbReference type="AlphaFoldDB" id="A0A0M3K5Y4"/>
<feature type="compositionally biased region" description="Polar residues" evidence="7">
    <location>
        <begin position="7"/>
        <end position="30"/>
    </location>
</feature>
<dbReference type="OrthoDB" id="6159439at2759"/>
<feature type="DNA-binding region" description="Homeobox" evidence="5">
    <location>
        <begin position="185"/>
        <end position="244"/>
    </location>
</feature>
<evidence type="ECO:0000256" key="2">
    <source>
        <dbReference type="ARBA" id="ARBA00023125"/>
    </source>
</evidence>
<feature type="compositionally biased region" description="Polar residues" evidence="7">
    <location>
        <begin position="69"/>
        <end position="79"/>
    </location>
</feature>
<feature type="compositionally biased region" description="Polar residues" evidence="7">
    <location>
        <begin position="151"/>
        <end position="174"/>
    </location>
</feature>
<feature type="compositionally biased region" description="Basic and acidic residues" evidence="7">
    <location>
        <begin position="117"/>
        <end position="129"/>
    </location>
</feature>
<keyword evidence="4 5" id="KW-0539">Nucleus</keyword>
<feature type="compositionally biased region" description="Low complexity" evidence="7">
    <location>
        <begin position="407"/>
        <end position="422"/>
    </location>
</feature>